<keyword evidence="3 6" id="KW-0812">Transmembrane</keyword>
<feature type="transmembrane region" description="Helical" evidence="6">
    <location>
        <begin position="259"/>
        <end position="282"/>
    </location>
</feature>
<dbReference type="PROSITE" id="PS50850">
    <property type="entry name" value="MFS"/>
    <property type="match status" value="1"/>
</dbReference>
<feature type="transmembrane region" description="Helical" evidence="6">
    <location>
        <begin position="177"/>
        <end position="195"/>
    </location>
</feature>
<evidence type="ECO:0000256" key="1">
    <source>
        <dbReference type="ARBA" id="ARBA00004651"/>
    </source>
</evidence>
<dbReference type="Pfam" id="PF07690">
    <property type="entry name" value="MFS_1"/>
    <property type="match status" value="1"/>
</dbReference>
<evidence type="ECO:0000256" key="5">
    <source>
        <dbReference type="ARBA" id="ARBA00023136"/>
    </source>
</evidence>
<feature type="transmembrane region" description="Helical" evidence="6">
    <location>
        <begin position="12"/>
        <end position="30"/>
    </location>
</feature>
<keyword evidence="4 6" id="KW-1133">Transmembrane helix</keyword>
<accession>A0A8J3GNL4</accession>
<evidence type="ECO:0000256" key="6">
    <source>
        <dbReference type="SAM" id="Phobius"/>
    </source>
</evidence>
<dbReference type="InterPro" id="IPR020846">
    <property type="entry name" value="MFS_dom"/>
</dbReference>
<feature type="transmembrane region" description="Helical" evidence="6">
    <location>
        <begin position="350"/>
        <end position="372"/>
    </location>
</feature>
<dbReference type="PANTHER" id="PTHR42688:SF1">
    <property type="entry name" value="BLR5212 PROTEIN"/>
    <property type="match status" value="1"/>
</dbReference>
<reference evidence="8" key="1">
    <citation type="journal article" date="2014" name="Int. J. Syst. Evol. Microbiol.">
        <title>Complete genome sequence of Corynebacterium casei LMG S-19264T (=DSM 44701T), isolated from a smear-ripened cheese.</title>
        <authorList>
            <consortium name="US DOE Joint Genome Institute (JGI-PGF)"/>
            <person name="Walter F."/>
            <person name="Albersmeier A."/>
            <person name="Kalinowski J."/>
            <person name="Ruckert C."/>
        </authorList>
    </citation>
    <scope>NUCLEOTIDE SEQUENCE</scope>
    <source>
        <strain evidence="8">CGMCC 1.16548</strain>
    </source>
</reference>
<dbReference type="GO" id="GO:0022857">
    <property type="term" value="F:transmembrane transporter activity"/>
    <property type="evidence" value="ECO:0007669"/>
    <property type="project" value="InterPro"/>
</dbReference>
<dbReference type="InterPro" id="IPR011701">
    <property type="entry name" value="MFS"/>
</dbReference>
<keyword evidence="9" id="KW-1185">Reference proteome</keyword>
<dbReference type="PANTHER" id="PTHR42688">
    <property type="entry name" value="CONSERVED PROTEIN"/>
    <property type="match status" value="1"/>
</dbReference>
<dbReference type="CDD" id="cd17370">
    <property type="entry name" value="MFS_MJ1317_like"/>
    <property type="match status" value="1"/>
</dbReference>
<feature type="transmembrane region" description="Helical" evidence="6">
    <location>
        <begin position="229"/>
        <end position="253"/>
    </location>
</feature>
<proteinExistence type="predicted"/>
<evidence type="ECO:0000313" key="9">
    <source>
        <dbReference type="Proteomes" id="UP000617531"/>
    </source>
</evidence>
<dbReference type="EMBL" id="BNAI01000001">
    <property type="protein sequence ID" value="GHF07885.1"/>
    <property type="molecule type" value="Genomic_DNA"/>
</dbReference>
<feature type="transmembrane region" description="Helical" evidence="6">
    <location>
        <begin position="313"/>
        <end position="329"/>
    </location>
</feature>
<feature type="transmembrane region" description="Helical" evidence="6">
    <location>
        <begin position="42"/>
        <end position="64"/>
    </location>
</feature>
<feature type="transmembrane region" description="Helical" evidence="6">
    <location>
        <begin position="289"/>
        <end position="307"/>
    </location>
</feature>
<evidence type="ECO:0000256" key="4">
    <source>
        <dbReference type="ARBA" id="ARBA00022989"/>
    </source>
</evidence>
<name>A0A8J3GNL4_9MICO</name>
<gene>
    <name evidence="8" type="ORF">GCM10011600_05800</name>
</gene>
<feature type="transmembrane region" description="Helical" evidence="6">
    <location>
        <begin position="84"/>
        <end position="117"/>
    </location>
</feature>
<dbReference type="Proteomes" id="UP000617531">
    <property type="component" value="Unassembled WGS sequence"/>
</dbReference>
<protein>
    <submittedName>
        <fullName evidence="8">Major facilitator superfamily protein</fullName>
    </submittedName>
</protein>
<reference evidence="8" key="2">
    <citation type="submission" date="2020-09" db="EMBL/GenBank/DDBJ databases">
        <authorList>
            <person name="Sun Q."/>
            <person name="Zhou Y."/>
        </authorList>
    </citation>
    <scope>NUCLEOTIDE SEQUENCE</scope>
    <source>
        <strain evidence="8">CGMCC 1.16548</strain>
    </source>
</reference>
<evidence type="ECO:0000313" key="8">
    <source>
        <dbReference type="EMBL" id="GHF07885.1"/>
    </source>
</evidence>
<sequence>MSPPPATPRWGAWRVVIGFGIVSLAVDLVADGARSIQGPLLASLGASALMVGLVTGGAEAAGYGLRLVSGPLVDRTKKYWGFAIGGYALTAVCIPLLALTPFIGPVGLVAAALLIILERVGKAIRSPAKTVLLAHAATAVGGGRGFGVHKLLDQVGAFSGPLLVAAIIAISGALWPALAVLAIPGVFALVLLFWMRSRVPDPGAFASVAGTRTPSVPVAEANGRLPGSFYLFGISAALTSFGLVGFGVISFHLTESGLVGLAAVPVVFAAGMAAAALAAVLTGGAYDRIGGGALLVVPILVATIPVLTFSSSFALVLVGIVIWGAATGVHDSTVKALVADLVPVARRGTAYGVFAVFQGVGTFGGAALAGALYPNAVALSLITVPAQLASFVVLLLVVRARRRRQ</sequence>
<comment type="caution">
    <text evidence="8">The sequence shown here is derived from an EMBL/GenBank/DDBJ whole genome shotgun (WGS) entry which is preliminary data.</text>
</comment>
<dbReference type="RefSeq" id="WP_191281854.1">
    <property type="nucleotide sequence ID" value="NZ_BNAI01000001.1"/>
</dbReference>
<evidence type="ECO:0000256" key="3">
    <source>
        <dbReference type="ARBA" id="ARBA00022692"/>
    </source>
</evidence>
<organism evidence="8 9">
    <name type="scientific">Pseudolysinimonas yzui</name>
    <dbReference type="NCBI Taxonomy" id="2708254"/>
    <lineage>
        <taxon>Bacteria</taxon>
        <taxon>Bacillati</taxon>
        <taxon>Actinomycetota</taxon>
        <taxon>Actinomycetes</taxon>
        <taxon>Micrococcales</taxon>
        <taxon>Microbacteriaceae</taxon>
        <taxon>Pseudolysinimonas</taxon>
    </lineage>
</organism>
<dbReference type="SUPFAM" id="SSF103473">
    <property type="entry name" value="MFS general substrate transporter"/>
    <property type="match status" value="1"/>
</dbReference>
<keyword evidence="5 6" id="KW-0472">Membrane</keyword>
<comment type="subcellular location">
    <subcellularLocation>
        <location evidence="1">Cell membrane</location>
        <topology evidence="1">Multi-pass membrane protein</topology>
    </subcellularLocation>
</comment>
<evidence type="ECO:0000259" key="7">
    <source>
        <dbReference type="PROSITE" id="PS50850"/>
    </source>
</evidence>
<keyword evidence="2" id="KW-1003">Cell membrane</keyword>
<dbReference type="InterPro" id="IPR052425">
    <property type="entry name" value="Uncharacterized_MFS-type"/>
</dbReference>
<dbReference type="InterPro" id="IPR036259">
    <property type="entry name" value="MFS_trans_sf"/>
</dbReference>
<evidence type="ECO:0000256" key="2">
    <source>
        <dbReference type="ARBA" id="ARBA00022475"/>
    </source>
</evidence>
<dbReference type="Gene3D" id="1.20.1250.20">
    <property type="entry name" value="MFS general substrate transporter like domains"/>
    <property type="match status" value="2"/>
</dbReference>
<dbReference type="AlphaFoldDB" id="A0A8J3GNL4"/>
<dbReference type="GO" id="GO:0005886">
    <property type="term" value="C:plasma membrane"/>
    <property type="evidence" value="ECO:0007669"/>
    <property type="project" value="UniProtKB-SubCell"/>
</dbReference>
<feature type="domain" description="Major facilitator superfamily (MFS) profile" evidence="7">
    <location>
        <begin position="11"/>
        <end position="401"/>
    </location>
</feature>
<feature type="transmembrane region" description="Helical" evidence="6">
    <location>
        <begin position="378"/>
        <end position="398"/>
    </location>
</feature>